<reference evidence="2" key="2">
    <citation type="submission" date="2020-05" db="UniProtKB">
        <authorList>
            <consortium name="EnsemblMetazoa"/>
        </authorList>
    </citation>
    <scope>IDENTIFICATION</scope>
    <source>
        <strain evidence="2">WRAIR2</strain>
    </source>
</reference>
<protein>
    <submittedName>
        <fullName evidence="2">Uncharacterized protein</fullName>
    </submittedName>
</protein>
<feature type="chain" id="PRO_5008129075" evidence="1">
    <location>
        <begin position="24"/>
        <end position="394"/>
    </location>
</feature>
<evidence type="ECO:0000313" key="2">
    <source>
        <dbReference type="EnsemblMetazoa" id="ADIR000834-PA"/>
    </source>
</evidence>
<keyword evidence="3" id="KW-1185">Reference proteome</keyword>
<dbReference type="EnsemblMetazoa" id="ADIR000834-RA">
    <property type="protein sequence ID" value="ADIR000834-PA"/>
    <property type="gene ID" value="ADIR000834"/>
</dbReference>
<organism evidence="2 3">
    <name type="scientific">Anopheles dirus</name>
    <dbReference type="NCBI Taxonomy" id="7168"/>
    <lineage>
        <taxon>Eukaryota</taxon>
        <taxon>Metazoa</taxon>
        <taxon>Ecdysozoa</taxon>
        <taxon>Arthropoda</taxon>
        <taxon>Hexapoda</taxon>
        <taxon>Insecta</taxon>
        <taxon>Pterygota</taxon>
        <taxon>Neoptera</taxon>
        <taxon>Endopterygota</taxon>
        <taxon>Diptera</taxon>
        <taxon>Nematocera</taxon>
        <taxon>Culicoidea</taxon>
        <taxon>Culicidae</taxon>
        <taxon>Anophelinae</taxon>
        <taxon>Anopheles</taxon>
    </lineage>
</organism>
<dbReference type="Proteomes" id="UP000075884">
    <property type="component" value="Unassembled WGS sequence"/>
</dbReference>
<evidence type="ECO:0000256" key="1">
    <source>
        <dbReference type="SAM" id="SignalP"/>
    </source>
</evidence>
<proteinExistence type="predicted"/>
<evidence type="ECO:0000313" key="3">
    <source>
        <dbReference type="Proteomes" id="UP000075884"/>
    </source>
</evidence>
<reference evidence="3" key="1">
    <citation type="submission" date="2013-03" db="EMBL/GenBank/DDBJ databases">
        <title>The Genome Sequence of Anopheles dirus WRAIR2.</title>
        <authorList>
            <consortium name="The Broad Institute Genomics Platform"/>
            <person name="Neafsey D.E."/>
            <person name="Walton C."/>
            <person name="Walker B."/>
            <person name="Young S.K."/>
            <person name="Zeng Q."/>
            <person name="Gargeya S."/>
            <person name="Fitzgerald M."/>
            <person name="Haas B."/>
            <person name="Abouelleil A."/>
            <person name="Allen A.W."/>
            <person name="Alvarado L."/>
            <person name="Arachchi H.M."/>
            <person name="Berlin A.M."/>
            <person name="Chapman S.B."/>
            <person name="Gainer-Dewar J."/>
            <person name="Goldberg J."/>
            <person name="Griggs A."/>
            <person name="Gujja S."/>
            <person name="Hansen M."/>
            <person name="Howarth C."/>
            <person name="Imamovic A."/>
            <person name="Ireland A."/>
            <person name="Larimer J."/>
            <person name="McCowan C."/>
            <person name="Murphy C."/>
            <person name="Pearson M."/>
            <person name="Poon T.W."/>
            <person name="Priest M."/>
            <person name="Roberts A."/>
            <person name="Saif S."/>
            <person name="Shea T."/>
            <person name="Sisk P."/>
            <person name="Sykes S."/>
            <person name="Wortman J."/>
            <person name="Nusbaum C."/>
            <person name="Birren B."/>
        </authorList>
    </citation>
    <scope>NUCLEOTIDE SEQUENCE [LARGE SCALE GENOMIC DNA]</scope>
    <source>
        <strain evidence="3">WRAIR2</strain>
    </source>
</reference>
<sequence length="394" mass="44261">MMQLIAGLTVGAVVLLAAVRAEGLPESSANLDACGLSYDELTKASQEWHDKSCKGQPKLAACVVPAHEQAYQQLKERCRQAYEQRAAKASSVHRNLTQLIADVVKHATQLGETIRYDLPGLQSIVETQKKQLEDGWQYGAQLQRELLLTSMESGRTERGLVLHSLLVNASLREMLQESYRYHGDDGRMVARMLQFVRLLPAADERVHLYKQLAELLQTNAQDERFPAVIFSADVRPLKERYAPEHALYEGKAVARWQSQLLVGNFTEVALFARDFPAYFAGVEDALYAALKQQWSVEGLQRMLQLPAALPRVDQRARAVRTMLEALLQHQNEQRNDPHLMRLAHLLAAVGADLPKDDKAAQQTLEDAKQLFGQFAFKRDFAAYVDLYGLLKAAL</sequence>
<dbReference type="VEuPathDB" id="VectorBase:ADIR000834"/>
<name>A0A182MZM9_9DIPT</name>
<accession>A0A182MZM9</accession>
<keyword evidence="1" id="KW-0732">Signal</keyword>
<dbReference type="AlphaFoldDB" id="A0A182MZM9"/>
<feature type="signal peptide" evidence="1">
    <location>
        <begin position="1"/>
        <end position="23"/>
    </location>
</feature>